<name>A0A2K3DGF5_CHLRE</name>
<evidence type="ECO:0008006" key="4">
    <source>
        <dbReference type="Google" id="ProtNLM"/>
    </source>
</evidence>
<proteinExistence type="predicted"/>
<dbReference type="OrthoDB" id="529546at2759"/>
<evidence type="ECO:0000313" key="2">
    <source>
        <dbReference type="EMBL" id="PNW79597.1"/>
    </source>
</evidence>
<dbReference type="RefSeq" id="XP_042921785.1">
    <property type="nucleotide sequence ID" value="XM_043064784.1"/>
</dbReference>
<protein>
    <recommendedName>
        <fullName evidence="4">Sulfotransferase</fullName>
    </recommendedName>
</protein>
<dbReference type="Proteomes" id="UP000006906">
    <property type="component" value="Chromosome 8"/>
</dbReference>
<dbReference type="EMBL" id="CM008969">
    <property type="protein sequence ID" value="PNW79597.1"/>
    <property type="molecule type" value="Genomic_DNA"/>
</dbReference>
<feature type="compositionally biased region" description="Basic and acidic residues" evidence="1">
    <location>
        <begin position="619"/>
        <end position="630"/>
    </location>
</feature>
<accession>A0A2K3DGF5</accession>
<evidence type="ECO:0000313" key="3">
    <source>
        <dbReference type="Proteomes" id="UP000006906"/>
    </source>
</evidence>
<dbReference type="Gene3D" id="3.40.50.300">
    <property type="entry name" value="P-loop containing nucleotide triphosphate hydrolases"/>
    <property type="match status" value="1"/>
</dbReference>
<sequence length="659" mass="71275">MGNVSLRADLYRAIDLVMTSVDLLPRTFRGVPGSSDLLAGHGGGSAAERTVLNLTLSLYANASGRFPLEAAGVRNMLAALGQSLAELSVGSCHSYLRRLVLATLVRLQLRIHVPGMPPRDAELAAQLRFSPDTDVLLFRIYRILYAKYRQGAAAKGAIEFLHISKSGGTSMCTVADANGCSAESTSNFGNCMVRRFDDRPRWVSATAHNETAPLDGWRWYYRYLVRRGERSCEYRDEFMRRKRFTFYSNEFAVHGGLDDRSYWANGSSTARSGSSSGADSDAAVAARAAGAAGGAAGPTYASAHVCPQFLNVILLRHPLSRLVSHIKWIMKVYRTEYGKLHEDFFRGRDAAWWRRFAPAAVDNYNMRLLLGEGAYYAPIGSLTAAHLAAARLVLLAYDVVLMLEAPDVDELWLKQALGWRVGLRSASARVAGAHRATAEMMPPDLDTLIKANENDVLLYNFAYAVHQIDGVMFAAMAAAGIRPYHAYDSLDPQDQWVGRRVKCGFVTRRQQFLIAMNEDPKSYERSYNGSFPRVLSPDERVRGAAAEVAAALAAAGANVQADGSMVAAAWQGVGQGGDDDDEEEGRAGGGGGVGRRRRHRRRSAARRRMVEGEEAAAVKGREEAHAHERVAAGSSAAAVGLGPGEGAGRGGAAGREGAG</sequence>
<gene>
    <name evidence="2" type="ORF">CHLRE_08g359450v5</name>
</gene>
<feature type="compositionally biased region" description="Gly residues" evidence="1">
    <location>
        <begin position="641"/>
        <end position="659"/>
    </location>
</feature>
<feature type="region of interest" description="Disordered" evidence="1">
    <location>
        <begin position="571"/>
        <end position="659"/>
    </location>
</feature>
<organism evidence="2 3">
    <name type="scientific">Chlamydomonas reinhardtii</name>
    <name type="common">Chlamydomonas smithii</name>
    <dbReference type="NCBI Taxonomy" id="3055"/>
    <lineage>
        <taxon>Eukaryota</taxon>
        <taxon>Viridiplantae</taxon>
        <taxon>Chlorophyta</taxon>
        <taxon>core chlorophytes</taxon>
        <taxon>Chlorophyceae</taxon>
        <taxon>CS clade</taxon>
        <taxon>Chlamydomonadales</taxon>
        <taxon>Chlamydomonadaceae</taxon>
        <taxon>Chlamydomonas</taxon>
    </lineage>
</organism>
<dbReference type="OMA" id="KVYRTEY"/>
<evidence type="ECO:0000256" key="1">
    <source>
        <dbReference type="SAM" id="MobiDB-lite"/>
    </source>
</evidence>
<dbReference type="GeneID" id="66054291"/>
<dbReference type="Gramene" id="PNW79597">
    <property type="protein sequence ID" value="PNW79597"/>
    <property type="gene ID" value="CHLRE_08g359450v5"/>
</dbReference>
<reference evidence="2 3" key="1">
    <citation type="journal article" date="2007" name="Science">
        <title>The Chlamydomonas genome reveals the evolution of key animal and plant functions.</title>
        <authorList>
            <person name="Merchant S.S."/>
            <person name="Prochnik S.E."/>
            <person name="Vallon O."/>
            <person name="Harris E.H."/>
            <person name="Karpowicz S.J."/>
            <person name="Witman G.B."/>
            <person name="Terry A."/>
            <person name="Salamov A."/>
            <person name="Fritz-Laylin L.K."/>
            <person name="Marechal-Drouard L."/>
            <person name="Marshall W.F."/>
            <person name="Qu L.H."/>
            <person name="Nelson D.R."/>
            <person name="Sanderfoot A.A."/>
            <person name="Spalding M.H."/>
            <person name="Kapitonov V.V."/>
            <person name="Ren Q."/>
            <person name="Ferris P."/>
            <person name="Lindquist E."/>
            <person name="Shapiro H."/>
            <person name="Lucas S.M."/>
            <person name="Grimwood J."/>
            <person name="Schmutz J."/>
            <person name="Cardol P."/>
            <person name="Cerutti H."/>
            <person name="Chanfreau G."/>
            <person name="Chen C.L."/>
            <person name="Cognat V."/>
            <person name="Croft M.T."/>
            <person name="Dent R."/>
            <person name="Dutcher S."/>
            <person name="Fernandez E."/>
            <person name="Fukuzawa H."/>
            <person name="Gonzalez-Ballester D."/>
            <person name="Gonzalez-Halphen D."/>
            <person name="Hallmann A."/>
            <person name="Hanikenne M."/>
            <person name="Hippler M."/>
            <person name="Inwood W."/>
            <person name="Jabbari K."/>
            <person name="Kalanon M."/>
            <person name="Kuras R."/>
            <person name="Lefebvre P.A."/>
            <person name="Lemaire S.D."/>
            <person name="Lobanov A.V."/>
            <person name="Lohr M."/>
            <person name="Manuell A."/>
            <person name="Meier I."/>
            <person name="Mets L."/>
            <person name="Mittag M."/>
            <person name="Mittelmeier T."/>
            <person name="Moroney J.V."/>
            <person name="Moseley J."/>
            <person name="Napoli C."/>
            <person name="Nedelcu A.M."/>
            <person name="Niyogi K."/>
            <person name="Novoselov S.V."/>
            <person name="Paulsen I.T."/>
            <person name="Pazour G."/>
            <person name="Purton S."/>
            <person name="Ral J.P."/>
            <person name="Riano-Pachon D.M."/>
            <person name="Riekhof W."/>
            <person name="Rymarquis L."/>
            <person name="Schroda M."/>
            <person name="Stern D."/>
            <person name="Umen J."/>
            <person name="Willows R."/>
            <person name="Wilson N."/>
            <person name="Zimmer S.L."/>
            <person name="Allmer J."/>
            <person name="Balk J."/>
            <person name="Bisova K."/>
            <person name="Chen C.J."/>
            <person name="Elias M."/>
            <person name="Gendler K."/>
            <person name="Hauser C."/>
            <person name="Lamb M.R."/>
            <person name="Ledford H."/>
            <person name="Long J.C."/>
            <person name="Minagawa J."/>
            <person name="Page M.D."/>
            <person name="Pan J."/>
            <person name="Pootakham W."/>
            <person name="Roje S."/>
            <person name="Rose A."/>
            <person name="Stahlberg E."/>
            <person name="Terauchi A.M."/>
            <person name="Yang P."/>
            <person name="Ball S."/>
            <person name="Bowler C."/>
            <person name="Dieckmann C.L."/>
            <person name="Gladyshev V.N."/>
            <person name="Green P."/>
            <person name="Jorgensen R."/>
            <person name="Mayfield S."/>
            <person name="Mueller-Roeber B."/>
            <person name="Rajamani S."/>
            <person name="Sayre R.T."/>
            <person name="Brokstein P."/>
            <person name="Dubchak I."/>
            <person name="Goodstein D."/>
            <person name="Hornick L."/>
            <person name="Huang Y.W."/>
            <person name="Jhaveri J."/>
            <person name="Luo Y."/>
            <person name="Martinez D."/>
            <person name="Ngau W.C."/>
            <person name="Otillar B."/>
            <person name="Poliakov A."/>
            <person name="Porter A."/>
            <person name="Szajkowski L."/>
            <person name="Werner G."/>
            <person name="Zhou K."/>
            <person name="Grigoriev I.V."/>
            <person name="Rokhsar D.S."/>
            <person name="Grossman A.R."/>
        </authorList>
    </citation>
    <scope>NUCLEOTIDE SEQUENCE [LARGE SCALE GENOMIC DNA]</scope>
    <source>
        <strain evidence="3">CC-503</strain>
    </source>
</reference>
<dbReference type="InterPro" id="IPR027417">
    <property type="entry name" value="P-loop_NTPase"/>
</dbReference>
<feature type="compositionally biased region" description="Basic residues" evidence="1">
    <location>
        <begin position="594"/>
        <end position="607"/>
    </location>
</feature>
<dbReference type="AlphaFoldDB" id="A0A2K3DGF5"/>
<dbReference type="InParanoid" id="A0A2K3DGF5"/>
<dbReference type="KEGG" id="cre:CHLRE_08g359450v5"/>
<feature type="compositionally biased region" description="Low complexity" evidence="1">
    <location>
        <begin position="631"/>
        <end position="640"/>
    </location>
</feature>
<keyword evidence="3" id="KW-1185">Reference proteome</keyword>